<dbReference type="InterPro" id="IPR025669">
    <property type="entry name" value="AAA_dom"/>
</dbReference>
<dbReference type="PANTHER" id="PTHR13696:SF99">
    <property type="entry name" value="COBYRINIC ACID AC-DIAMIDE SYNTHASE"/>
    <property type="match status" value="1"/>
</dbReference>
<dbReference type="EMBL" id="SOEC01000030">
    <property type="protein sequence ID" value="TDX22215.1"/>
    <property type="molecule type" value="Genomic_DNA"/>
</dbReference>
<evidence type="ECO:0000313" key="2">
    <source>
        <dbReference type="EMBL" id="TDX22215.1"/>
    </source>
</evidence>
<dbReference type="OrthoDB" id="69313at2"/>
<accession>A0A4R8FF95</accession>
<reference evidence="2 3" key="1">
    <citation type="submission" date="2019-03" db="EMBL/GenBank/DDBJ databases">
        <title>Freshwater and sediment microbial communities from various areas in North America, analyzing microbe dynamics in response to fracking.</title>
        <authorList>
            <person name="Lamendella R."/>
        </authorList>
    </citation>
    <scope>NUCLEOTIDE SEQUENCE [LARGE SCALE GENOMIC DNA]</scope>
    <source>
        <strain evidence="2 3">6_TX</strain>
    </source>
</reference>
<dbReference type="SUPFAM" id="SSF52540">
    <property type="entry name" value="P-loop containing nucleoside triphosphate hydrolases"/>
    <property type="match status" value="1"/>
</dbReference>
<comment type="caution">
    <text evidence="2">The sequence shown here is derived from an EMBL/GenBank/DDBJ whole genome shotgun (WGS) entry which is preliminary data.</text>
</comment>
<dbReference type="RefSeq" id="WP_134021206.1">
    <property type="nucleotide sequence ID" value="NZ_SOEC01000030.1"/>
</dbReference>
<name>A0A4R8FF95_9GAMM</name>
<dbReference type="InterPro" id="IPR050678">
    <property type="entry name" value="DNA_Partitioning_ATPase"/>
</dbReference>
<dbReference type="CDD" id="cd02042">
    <property type="entry name" value="ParAB_family"/>
    <property type="match status" value="1"/>
</dbReference>
<dbReference type="InterPro" id="IPR027417">
    <property type="entry name" value="P-loop_NTPase"/>
</dbReference>
<dbReference type="PIRSF" id="PIRSF009320">
    <property type="entry name" value="Nuc_binding_HP_1000"/>
    <property type="match status" value="1"/>
</dbReference>
<dbReference type="Pfam" id="PF13614">
    <property type="entry name" value="AAA_31"/>
    <property type="match status" value="1"/>
</dbReference>
<dbReference type="Gene3D" id="3.40.50.300">
    <property type="entry name" value="P-loop containing nucleotide triphosphate hydrolases"/>
    <property type="match status" value="1"/>
</dbReference>
<dbReference type="AlphaFoldDB" id="A0A4R8FF95"/>
<sequence length="258" mass="28490">MSKRICISNQKGGVGKSTTTVQLAFHLLALGMKVLVVDMDPQGNSTLTLARDKDGERLPLTGTRVTELFQEGLEHIEVMHCPRGVDLIHTPAYDLEMYELEAISLDASRLPVNNCRRLFAQYDYVLIDCPPTLGRLLIAGLNMGTHVVCPVEVASFSVEGIIGLVNTIEMVTSELNPSLEIVGVFINKFDANSKEQHRERERLSQALGENLLNHVMPDRTPIDTAISRGIPVSELGYAHVAARELKALYDEILEKVNS</sequence>
<protein>
    <submittedName>
        <fullName evidence="2">Chromosome partitioning protein</fullName>
    </submittedName>
</protein>
<evidence type="ECO:0000259" key="1">
    <source>
        <dbReference type="Pfam" id="PF13614"/>
    </source>
</evidence>
<gene>
    <name evidence="2" type="ORF">DFO67_13025</name>
</gene>
<feature type="domain" description="AAA" evidence="1">
    <location>
        <begin position="3"/>
        <end position="181"/>
    </location>
</feature>
<organism evidence="2 3">
    <name type="scientific">Modicisalibacter xianhensis</name>
    <dbReference type="NCBI Taxonomy" id="442341"/>
    <lineage>
        <taxon>Bacteria</taxon>
        <taxon>Pseudomonadati</taxon>
        <taxon>Pseudomonadota</taxon>
        <taxon>Gammaproteobacteria</taxon>
        <taxon>Oceanospirillales</taxon>
        <taxon>Halomonadaceae</taxon>
        <taxon>Modicisalibacter</taxon>
    </lineage>
</organism>
<dbReference type="PANTHER" id="PTHR13696">
    <property type="entry name" value="P-LOOP CONTAINING NUCLEOSIDE TRIPHOSPHATE HYDROLASE"/>
    <property type="match status" value="1"/>
</dbReference>
<evidence type="ECO:0000313" key="3">
    <source>
        <dbReference type="Proteomes" id="UP000294489"/>
    </source>
</evidence>
<dbReference type="Proteomes" id="UP000294489">
    <property type="component" value="Unassembled WGS sequence"/>
</dbReference>
<proteinExistence type="predicted"/>